<protein>
    <submittedName>
        <fullName evidence="1">Phosphotransferase</fullName>
    </submittedName>
</protein>
<accession>A0ABY4YYY6</accession>
<dbReference type="RefSeq" id="WP_252595499.1">
    <property type="nucleotide sequence ID" value="NZ_CP099489.1"/>
</dbReference>
<dbReference type="Gene3D" id="3.90.1200.10">
    <property type="match status" value="1"/>
</dbReference>
<evidence type="ECO:0000313" key="2">
    <source>
        <dbReference type="Proteomes" id="UP001056455"/>
    </source>
</evidence>
<dbReference type="EMBL" id="CP099489">
    <property type="protein sequence ID" value="USQ81967.1"/>
    <property type="molecule type" value="Genomic_DNA"/>
</dbReference>
<reference evidence="1" key="1">
    <citation type="submission" date="2022-06" db="EMBL/GenBank/DDBJ databases">
        <title>Ornithinimicrobium HY1793.</title>
        <authorList>
            <person name="Huang Y."/>
        </authorList>
    </citation>
    <scope>NUCLEOTIDE SEQUENCE</scope>
    <source>
        <strain evidence="1">HY1793</strain>
    </source>
</reference>
<dbReference type="SUPFAM" id="SSF56112">
    <property type="entry name" value="Protein kinase-like (PK-like)"/>
    <property type="match status" value="1"/>
</dbReference>
<proteinExistence type="predicted"/>
<evidence type="ECO:0000313" key="1">
    <source>
        <dbReference type="EMBL" id="USQ81967.1"/>
    </source>
</evidence>
<sequence length="373" mass="40611">MTDHQIVEADTVAPGPVPGQVQLGEDLLTIERAWPRGRRDGAELMLVEGRDGDGRLRAARLWLQPAAGLRWQVSKVQVAPAGMDPKLPELGAVCAEGTLLVHRYGRRAVVRRRDDFVKVVRPGEGSTVAAAAQLGRDLALAAGFDAPTVGAIRSGSVSFGILPGRSLHELGGVLTRSEWTRWWAIFAERWAALAQPPAAGRSQSVPDPHGPHDEVAVLRRWLDWVTRLEALPADLHDRVAERVEIVARELVGTPAEELVLAHRDLHDKQMLAEGDSLGLLDFDTVALAEPALDLANLWVHARLRADQGVWSSGHSEVAQDAVREVASTLGVSGERFATYAEATALRLACLYAFRPRHRQLALDWAAGQRFPAV</sequence>
<keyword evidence="2" id="KW-1185">Reference proteome</keyword>
<gene>
    <name evidence="1" type="ORF">NF556_10090</name>
</gene>
<dbReference type="InterPro" id="IPR011009">
    <property type="entry name" value="Kinase-like_dom_sf"/>
</dbReference>
<name>A0ABY4YYY6_9MICO</name>
<dbReference type="Proteomes" id="UP001056455">
    <property type="component" value="Chromosome"/>
</dbReference>
<organism evidence="1 2">
    <name type="scientific">Ornithinimicrobium faecis</name>
    <dbReference type="NCBI Taxonomy" id="2934158"/>
    <lineage>
        <taxon>Bacteria</taxon>
        <taxon>Bacillati</taxon>
        <taxon>Actinomycetota</taxon>
        <taxon>Actinomycetes</taxon>
        <taxon>Micrococcales</taxon>
        <taxon>Ornithinimicrobiaceae</taxon>
        <taxon>Ornithinimicrobium</taxon>
    </lineage>
</organism>